<comment type="caution">
    <text evidence="3">The sequence shown here is derived from an EMBL/GenBank/DDBJ whole genome shotgun (WGS) entry which is preliminary data.</text>
</comment>
<gene>
    <name evidence="3" type="ORF">GSI_02536</name>
</gene>
<evidence type="ECO:0000256" key="1">
    <source>
        <dbReference type="SAM" id="MobiDB-lite"/>
    </source>
</evidence>
<reference evidence="3 4" key="1">
    <citation type="journal article" date="2015" name="Sci. Rep.">
        <title>Chromosome-level genome map provides insights into diverse defense mechanisms in the medicinal fungus Ganoderma sinense.</title>
        <authorList>
            <person name="Zhu Y."/>
            <person name="Xu J."/>
            <person name="Sun C."/>
            <person name="Zhou S."/>
            <person name="Xu H."/>
            <person name="Nelson D.R."/>
            <person name="Qian J."/>
            <person name="Song J."/>
            <person name="Luo H."/>
            <person name="Xiang L."/>
            <person name="Li Y."/>
            <person name="Xu Z."/>
            <person name="Ji A."/>
            <person name="Wang L."/>
            <person name="Lu S."/>
            <person name="Hayward A."/>
            <person name="Sun W."/>
            <person name="Li X."/>
            <person name="Schwartz D.C."/>
            <person name="Wang Y."/>
            <person name="Chen S."/>
        </authorList>
    </citation>
    <scope>NUCLEOTIDE SEQUENCE [LARGE SCALE GENOMIC DNA]</scope>
    <source>
        <strain evidence="3 4">ZZ0214-1</strain>
    </source>
</reference>
<name>A0A2G8SLX5_9APHY</name>
<dbReference type="Gene3D" id="1.10.472.80">
    <property type="entry name" value="Ypt/Rab-GAP domain of gyp1p, domain 3"/>
    <property type="match status" value="1"/>
</dbReference>
<dbReference type="PANTHER" id="PTHR47219:SF9">
    <property type="entry name" value="GTPASE ACTIVATING PROTEIN AND CENTROSOME-ASSOCIATED, ISOFORM B"/>
    <property type="match status" value="1"/>
</dbReference>
<dbReference type="Proteomes" id="UP000230002">
    <property type="component" value="Unassembled WGS sequence"/>
</dbReference>
<evidence type="ECO:0000259" key="2">
    <source>
        <dbReference type="PROSITE" id="PS50086"/>
    </source>
</evidence>
<feature type="compositionally biased region" description="Low complexity" evidence="1">
    <location>
        <begin position="94"/>
        <end position="111"/>
    </location>
</feature>
<dbReference type="GO" id="GO:0031267">
    <property type="term" value="F:small GTPase binding"/>
    <property type="evidence" value="ECO:0007669"/>
    <property type="project" value="TreeGrafter"/>
</dbReference>
<proteinExistence type="predicted"/>
<keyword evidence="4" id="KW-1185">Reference proteome</keyword>
<dbReference type="GO" id="GO:0005096">
    <property type="term" value="F:GTPase activator activity"/>
    <property type="evidence" value="ECO:0007669"/>
    <property type="project" value="TreeGrafter"/>
</dbReference>
<feature type="compositionally biased region" description="Polar residues" evidence="1">
    <location>
        <begin position="1"/>
        <end position="31"/>
    </location>
</feature>
<dbReference type="InterPro" id="IPR035969">
    <property type="entry name" value="Rab-GAP_TBC_sf"/>
</dbReference>
<sequence length="511" mass="55279">MLPTSTRTSFSNHMSSPTRTRIASQGLSNPRLSVDTVRSEASSPSVVSRMEEASDGGGVIGLHVNKRSNGAGGGGRPQMAPLRLVPTDIGSHQSIKSPTVSVSTTSEYTTEQDTVQVQDTDFELIKPSLPMSPLGGSFESLPSPSPASTRAGLLRTGSPAFSELSGHSLSAGQGFAQPGSVSPSDARSGKESDASQIEAHRQRELRWISTLSTIAPSQARKSKKIRKMVLDGVPASVRYQVWAALADSKGKRMEGLYQRLAQREKVAAYAEIERDIQASFAAYPQLQDGSLAKLLQAYLCMVPDIQYSRGLGLVAAQLLLQSPEEDAFWTFISLMDSHLRPYFSKSCVQLEVDATLFAKALESNDAPSAKKLFGSMAISPVLVCRAWFTTVFGDALPPDYLVRLWDVFLFEGVTFLFRAGLALFACTRRVILQSPSPEAVLQVLSRPPPACLPPSPDAFIELAFSMKFKDDDVRKQRSKLEAQVKRRTAQARASPISPAITSAISLPRNGS</sequence>
<dbReference type="Pfam" id="PF00566">
    <property type="entry name" value="RabGAP-TBC"/>
    <property type="match status" value="1"/>
</dbReference>
<evidence type="ECO:0000313" key="3">
    <source>
        <dbReference type="EMBL" id="PIL34749.1"/>
    </source>
</evidence>
<dbReference type="PROSITE" id="PS50086">
    <property type="entry name" value="TBC_RABGAP"/>
    <property type="match status" value="1"/>
</dbReference>
<dbReference type="SMART" id="SM00164">
    <property type="entry name" value="TBC"/>
    <property type="match status" value="1"/>
</dbReference>
<organism evidence="3 4">
    <name type="scientific">Ganoderma sinense ZZ0214-1</name>
    <dbReference type="NCBI Taxonomy" id="1077348"/>
    <lineage>
        <taxon>Eukaryota</taxon>
        <taxon>Fungi</taxon>
        <taxon>Dikarya</taxon>
        <taxon>Basidiomycota</taxon>
        <taxon>Agaricomycotina</taxon>
        <taxon>Agaricomycetes</taxon>
        <taxon>Polyporales</taxon>
        <taxon>Polyporaceae</taxon>
        <taxon>Ganoderma</taxon>
    </lineage>
</organism>
<accession>A0A2G8SLX5</accession>
<dbReference type="SUPFAM" id="SSF47923">
    <property type="entry name" value="Ypt/Rab-GAP domain of gyp1p"/>
    <property type="match status" value="2"/>
</dbReference>
<dbReference type="AlphaFoldDB" id="A0A2G8SLX5"/>
<dbReference type="InterPro" id="IPR050302">
    <property type="entry name" value="Rab_GAP_TBC_domain"/>
</dbReference>
<feature type="region of interest" description="Disordered" evidence="1">
    <location>
        <begin position="131"/>
        <end position="199"/>
    </location>
</feature>
<dbReference type="PANTHER" id="PTHR47219">
    <property type="entry name" value="RAB GTPASE-ACTIVATING PROTEIN 1-LIKE"/>
    <property type="match status" value="1"/>
</dbReference>
<evidence type="ECO:0000313" key="4">
    <source>
        <dbReference type="Proteomes" id="UP000230002"/>
    </source>
</evidence>
<dbReference type="STRING" id="1077348.A0A2G8SLX5"/>
<feature type="domain" description="Rab-GAP TBC" evidence="2">
    <location>
        <begin position="232"/>
        <end position="412"/>
    </location>
</feature>
<protein>
    <recommendedName>
        <fullName evidence="2">Rab-GAP TBC domain-containing protein</fullName>
    </recommendedName>
</protein>
<feature type="region of interest" description="Disordered" evidence="1">
    <location>
        <begin position="1"/>
        <end position="59"/>
    </location>
</feature>
<feature type="region of interest" description="Disordered" evidence="1">
    <location>
        <begin position="89"/>
        <end position="111"/>
    </location>
</feature>
<dbReference type="OrthoDB" id="159449at2759"/>
<dbReference type="Gene3D" id="1.10.8.270">
    <property type="entry name" value="putative rabgap domain of human tbc1 domain family member 14 like domains"/>
    <property type="match status" value="1"/>
</dbReference>
<feature type="compositionally biased region" description="Basic and acidic residues" evidence="1">
    <location>
        <begin position="187"/>
        <end position="199"/>
    </location>
</feature>
<dbReference type="EMBL" id="AYKW01000004">
    <property type="protein sequence ID" value="PIL34749.1"/>
    <property type="molecule type" value="Genomic_DNA"/>
</dbReference>
<dbReference type="InterPro" id="IPR000195">
    <property type="entry name" value="Rab-GAP-TBC_dom"/>
</dbReference>